<keyword evidence="4 6" id="KW-0460">Magnesium</keyword>
<dbReference type="PANTHER" id="PTHR35201:SF4">
    <property type="entry name" value="BETA-PINACENE SYNTHASE-RELATED"/>
    <property type="match status" value="1"/>
</dbReference>
<organism evidence="7 8">
    <name type="scientific">Galerina marginata (strain CBS 339.88)</name>
    <dbReference type="NCBI Taxonomy" id="685588"/>
    <lineage>
        <taxon>Eukaryota</taxon>
        <taxon>Fungi</taxon>
        <taxon>Dikarya</taxon>
        <taxon>Basidiomycota</taxon>
        <taxon>Agaricomycotina</taxon>
        <taxon>Agaricomycetes</taxon>
        <taxon>Agaricomycetidae</taxon>
        <taxon>Agaricales</taxon>
        <taxon>Agaricineae</taxon>
        <taxon>Strophariaceae</taxon>
        <taxon>Galerina</taxon>
    </lineage>
</organism>
<dbReference type="GO" id="GO:0008299">
    <property type="term" value="P:isoprenoid biosynthetic process"/>
    <property type="evidence" value="ECO:0007669"/>
    <property type="project" value="UniProtKB-ARBA"/>
</dbReference>
<dbReference type="EMBL" id="KL142373">
    <property type="protein sequence ID" value="KDR79649.1"/>
    <property type="molecule type" value="Genomic_DNA"/>
</dbReference>
<dbReference type="Gene3D" id="1.10.600.10">
    <property type="entry name" value="Farnesyl Diphosphate Synthase"/>
    <property type="match status" value="1"/>
</dbReference>
<evidence type="ECO:0000256" key="6">
    <source>
        <dbReference type="RuleBase" id="RU366034"/>
    </source>
</evidence>
<evidence type="ECO:0000256" key="1">
    <source>
        <dbReference type="ARBA" id="ARBA00001946"/>
    </source>
</evidence>
<dbReference type="AlphaFoldDB" id="A0A067TIA8"/>
<dbReference type="SUPFAM" id="SSF48576">
    <property type="entry name" value="Terpenoid synthases"/>
    <property type="match status" value="1"/>
</dbReference>
<dbReference type="InterPro" id="IPR034686">
    <property type="entry name" value="Terpene_cyclase-like_2"/>
</dbReference>
<gene>
    <name evidence="7" type="ORF">GALMADRAFT_137443</name>
</gene>
<evidence type="ECO:0000256" key="4">
    <source>
        <dbReference type="ARBA" id="ARBA00022842"/>
    </source>
</evidence>
<dbReference type="HOGENOM" id="CLU_042538_2_0_1"/>
<dbReference type="InterPro" id="IPR008949">
    <property type="entry name" value="Isoprenoid_synthase_dom_sf"/>
</dbReference>
<evidence type="ECO:0000313" key="7">
    <source>
        <dbReference type="EMBL" id="KDR79649.1"/>
    </source>
</evidence>
<evidence type="ECO:0000256" key="3">
    <source>
        <dbReference type="ARBA" id="ARBA00022723"/>
    </source>
</evidence>
<sequence>MELYHFRPLPRTFCLRNVVDITTRAFGPVKVNPHGEKVHDTMKKWFMSFKGYDTPKALAYLDKFQNFATFSYPDADEEHLETCLADIYWGFVVDDVTDEGELQAEPDQIKAGVETCLQALYQVDFTSTDPHASMLYDLYKRIQSTGTPENCRRFVRAVEEFGMSEIEQSHERSRQNIPSVSEFIVARRGTYGAFMIQTVVEYSLDLKLPDYVFEHPIVDEMSVVTRDIMAWVNDLCSFNKEQADNDFQNLVCCIMVEQKVELQEAIEVLIDMLERRIDDYTKLKARLPSFGSLVDDELARYNIAIEHFIKGSAAYYYSTTRYFATQDAAANESLIIDLKTSVE</sequence>
<reference evidence="8" key="1">
    <citation type="journal article" date="2014" name="Proc. Natl. Acad. Sci. U.S.A.">
        <title>Extensive sampling of basidiomycete genomes demonstrates inadequacy of the white-rot/brown-rot paradigm for wood decay fungi.</title>
        <authorList>
            <person name="Riley R."/>
            <person name="Salamov A.A."/>
            <person name="Brown D.W."/>
            <person name="Nagy L.G."/>
            <person name="Floudas D."/>
            <person name="Held B.W."/>
            <person name="Levasseur A."/>
            <person name="Lombard V."/>
            <person name="Morin E."/>
            <person name="Otillar R."/>
            <person name="Lindquist E.A."/>
            <person name="Sun H."/>
            <person name="LaButti K.M."/>
            <person name="Schmutz J."/>
            <person name="Jabbour D."/>
            <person name="Luo H."/>
            <person name="Baker S.E."/>
            <person name="Pisabarro A.G."/>
            <person name="Walton J.D."/>
            <person name="Blanchette R.A."/>
            <person name="Henrissat B."/>
            <person name="Martin F."/>
            <person name="Cullen D."/>
            <person name="Hibbett D.S."/>
            <person name="Grigoriev I.V."/>
        </authorList>
    </citation>
    <scope>NUCLEOTIDE SEQUENCE [LARGE SCALE GENOMIC DNA]</scope>
    <source>
        <strain evidence="8">CBS 339.88</strain>
    </source>
</reference>
<evidence type="ECO:0000256" key="2">
    <source>
        <dbReference type="ARBA" id="ARBA00006333"/>
    </source>
</evidence>
<keyword evidence="3 6" id="KW-0479">Metal-binding</keyword>
<dbReference type="SFLD" id="SFLDG01020">
    <property type="entry name" value="Terpene_Cyclase_Like_2"/>
    <property type="match status" value="1"/>
</dbReference>
<comment type="similarity">
    <text evidence="2 6">Belongs to the terpene synthase family.</text>
</comment>
<accession>A0A067TIA8</accession>
<dbReference type="GO" id="GO:0010333">
    <property type="term" value="F:terpene synthase activity"/>
    <property type="evidence" value="ECO:0007669"/>
    <property type="project" value="InterPro"/>
</dbReference>
<keyword evidence="8" id="KW-1185">Reference proteome</keyword>
<dbReference type="Pfam" id="PF19086">
    <property type="entry name" value="Terpene_syn_C_2"/>
    <property type="match status" value="1"/>
</dbReference>
<keyword evidence="5 6" id="KW-0456">Lyase</keyword>
<dbReference type="Proteomes" id="UP000027222">
    <property type="component" value="Unassembled WGS sequence"/>
</dbReference>
<dbReference type="SFLD" id="SFLDS00005">
    <property type="entry name" value="Isoprenoid_Synthase_Type_I"/>
    <property type="match status" value="1"/>
</dbReference>
<dbReference type="OrthoDB" id="6486656at2759"/>
<comment type="cofactor">
    <cofactor evidence="1 6">
        <name>Mg(2+)</name>
        <dbReference type="ChEBI" id="CHEBI:18420"/>
    </cofactor>
</comment>
<evidence type="ECO:0000313" key="8">
    <source>
        <dbReference type="Proteomes" id="UP000027222"/>
    </source>
</evidence>
<dbReference type="PANTHER" id="PTHR35201">
    <property type="entry name" value="TERPENE SYNTHASE"/>
    <property type="match status" value="1"/>
</dbReference>
<proteinExistence type="inferred from homology"/>
<name>A0A067TIA8_GALM3</name>
<dbReference type="EC" id="4.2.3.-" evidence="6"/>
<evidence type="ECO:0000256" key="5">
    <source>
        <dbReference type="ARBA" id="ARBA00023239"/>
    </source>
</evidence>
<dbReference type="GO" id="GO:0046872">
    <property type="term" value="F:metal ion binding"/>
    <property type="evidence" value="ECO:0007669"/>
    <property type="project" value="UniProtKB-KW"/>
</dbReference>
<protein>
    <recommendedName>
        <fullName evidence="6">Terpene synthase</fullName>
        <ecNumber evidence="6">4.2.3.-</ecNumber>
    </recommendedName>
</protein>